<dbReference type="InterPro" id="IPR000014">
    <property type="entry name" value="PAS"/>
</dbReference>
<dbReference type="CDD" id="cd00130">
    <property type="entry name" value="PAS"/>
    <property type="match status" value="1"/>
</dbReference>
<dbReference type="SMART" id="SM00304">
    <property type="entry name" value="HAMP"/>
    <property type="match status" value="2"/>
</dbReference>
<dbReference type="PROSITE" id="PS50113">
    <property type="entry name" value="PAC"/>
    <property type="match status" value="1"/>
</dbReference>
<dbReference type="Pfam" id="PF13426">
    <property type="entry name" value="PAS_9"/>
    <property type="match status" value="1"/>
</dbReference>
<protein>
    <submittedName>
        <fullName evidence="9">Methyl-accepting chemotaxis sensory transducer with Pas/Pac sensor</fullName>
    </submittedName>
</protein>
<dbReference type="PANTHER" id="PTHR32089">
    <property type="entry name" value="METHYL-ACCEPTING CHEMOTAXIS PROTEIN MCPB"/>
    <property type="match status" value="1"/>
</dbReference>
<dbReference type="SMART" id="SM00283">
    <property type="entry name" value="MA"/>
    <property type="match status" value="1"/>
</dbReference>
<dbReference type="AlphaFoldDB" id="A0A1G9B4B9"/>
<name>A0A1G9B4B9_9BACT</name>
<evidence type="ECO:0000313" key="10">
    <source>
        <dbReference type="Proteomes" id="UP000199053"/>
    </source>
</evidence>
<feature type="transmembrane region" description="Helical" evidence="5">
    <location>
        <begin position="12"/>
        <end position="34"/>
    </location>
</feature>
<evidence type="ECO:0000313" key="9">
    <source>
        <dbReference type="EMBL" id="SDK33860.1"/>
    </source>
</evidence>
<dbReference type="PROSITE" id="PS50885">
    <property type="entry name" value="HAMP"/>
    <property type="match status" value="1"/>
</dbReference>
<dbReference type="InterPro" id="IPR000700">
    <property type="entry name" value="PAS-assoc_C"/>
</dbReference>
<dbReference type="GO" id="GO:0016020">
    <property type="term" value="C:membrane"/>
    <property type="evidence" value="ECO:0007669"/>
    <property type="project" value="UniProtKB-SubCell"/>
</dbReference>
<dbReference type="Pfam" id="PF00015">
    <property type="entry name" value="MCPsignal"/>
    <property type="match status" value="1"/>
</dbReference>
<dbReference type="CDD" id="cd06225">
    <property type="entry name" value="HAMP"/>
    <property type="match status" value="1"/>
</dbReference>
<comment type="similarity">
    <text evidence="3">Belongs to the methyl-accepting chemotaxis (MCP) protein family.</text>
</comment>
<dbReference type="PANTHER" id="PTHR32089:SF112">
    <property type="entry name" value="LYSOZYME-LIKE PROTEIN-RELATED"/>
    <property type="match status" value="1"/>
</dbReference>
<evidence type="ECO:0000256" key="2">
    <source>
        <dbReference type="ARBA" id="ARBA00023224"/>
    </source>
</evidence>
<dbReference type="EMBL" id="FNGA01000001">
    <property type="protein sequence ID" value="SDK33860.1"/>
    <property type="molecule type" value="Genomic_DNA"/>
</dbReference>
<dbReference type="Proteomes" id="UP000199053">
    <property type="component" value="Unassembled WGS sequence"/>
</dbReference>
<dbReference type="Gene3D" id="3.30.450.290">
    <property type="match status" value="1"/>
</dbReference>
<dbReference type="CDD" id="cd11386">
    <property type="entry name" value="MCP_signal"/>
    <property type="match status" value="1"/>
</dbReference>
<reference evidence="10" key="1">
    <citation type="submission" date="2016-10" db="EMBL/GenBank/DDBJ databases">
        <authorList>
            <person name="Varghese N."/>
            <person name="Submissions S."/>
        </authorList>
    </citation>
    <scope>NUCLEOTIDE SEQUENCE [LARGE SCALE GENOMIC DNA]</scope>
    <source>
        <strain evidence="10">DSM 16995</strain>
    </source>
</reference>
<evidence type="ECO:0000259" key="7">
    <source>
        <dbReference type="PROSITE" id="PS50113"/>
    </source>
</evidence>
<keyword evidence="5" id="KW-0812">Transmembrane</keyword>
<dbReference type="InterPro" id="IPR004089">
    <property type="entry name" value="MCPsignal_dom"/>
</dbReference>
<dbReference type="Gene3D" id="1.10.287.950">
    <property type="entry name" value="Methyl-accepting chemotaxis protein"/>
    <property type="match status" value="1"/>
</dbReference>
<evidence type="ECO:0000259" key="8">
    <source>
        <dbReference type="PROSITE" id="PS50885"/>
    </source>
</evidence>
<dbReference type="RefSeq" id="WP_092157247.1">
    <property type="nucleotide sequence ID" value="NZ_FNGA01000001.1"/>
</dbReference>
<dbReference type="Gene3D" id="3.30.450.20">
    <property type="entry name" value="PAS domain"/>
    <property type="match status" value="1"/>
</dbReference>
<organism evidence="9 10">
    <name type="scientific">Maridesulfovibrio ferrireducens</name>
    <dbReference type="NCBI Taxonomy" id="246191"/>
    <lineage>
        <taxon>Bacteria</taxon>
        <taxon>Pseudomonadati</taxon>
        <taxon>Thermodesulfobacteriota</taxon>
        <taxon>Desulfovibrionia</taxon>
        <taxon>Desulfovibrionales</taxon>
        <taxon>Desulfovibrionaceae</taxon>
        <taxon>Maridesulfovibrio</taxon>
    </lineage>
</organism>
<dbReference type="GO" id="GO:0006935">
    <property type="term" value="P:chemotaxis"/>
    <property type="evidence" value="ECO:0007669"/>
    <property type="project" value="UniProtKB-ARBA"/>
</dbReference>
<dbReference type="GO" id="GO:0007165">
    <property type="term" value="P:signal transduction"/>
    <property type="evidence" value="ECO:0007669"/>
    <property type="project" value="UniProtKB-KW"/>
</dbReference>
<gene>
    <name evidence="9" type="ORF">SAMN05660337_0134</name>
</gene>
<evidence type="ECO:0000256" key="1">
    <source>
        <dbReference type="ARBA" id="ARBA00004370"/>
    </source>
</evidence>
<evidence type="ECO:0000256" key="3">
    <source>
        <dbReference type="ARBA" id="ARBA00029447"/>
    </source>
</evidence>
<dbReference type="PROSITE" id="PS50111">
    <property type="entry name" value="CHEMOTAXIS_TRANSDUC_2"/>
    <property type="match status" value="1"/>
</dbReference>
<keyword evidence="5" id="KW-1133">Transmembrane helix</keyword>
<keyword evidence="5" id="KW-0472">Membrane</keyword>
<evidence type="ECO:0000259" key="6">
    <source>
        <dbReference type="PROSITE" id="PS50111"/>
    </source>
</evidence>
<proteinExistence type="inferred from homology"/>
<feature type="domain" description="Methyl-accepting transducer" evidence="6">
    <location>
        <begin position="396"/>
        <end position="632"/>
    </location>
</feature>
<dbReference type="STRING" id="246191.SAMN05660337_0134"/>
<dbReference type="SUPFAM" id="SSF58104">
    <property type="entry name" value="Methyl-accepting chemotaxis protein (MCP) signaling domain"/>
    <property type="match status" value="1"/>
</dbReference>
<dbReference type="Pfam" id="PF00672">
    <property type="entry name" value="HAMP"/>
    <property type="match status" value="1"/>
</dbReference>
<dbReference type="InterPro" id="IPR035965">
    <property type="entry name" value="PAS-like_dom_sf"/>
</dbReference>
<dbReference type="OrthoDB" id="9816383at2"/>
<keyword evidence="10" id="KW-1185">Reference proteome</keyword>
<comment type="subcellular location">
    <subcellularLocation>
        <location evidence="1">Membrane</location>
    </subcellularLocation>
</comment>
<dbReference type="SUPFAM" id="SSF55785">
    <property type="entry name" value="PYP-like sensor domain (PAS domain)"/>
    <property type="match status" value="1"/>
</dbReference>
<feature type="domain" description="PAC" evidence="7">
    <location>
        <begin position="329"/>
        <end position="381"/>
    </location>
</feature>
<dbReference type="InterPro" id="IPR003660">
    <property type="entry name" value="HAMP_dom"/>
</dbReference>
<sequence length="667" mass="72268">MNFIKDSLGNKVLVLTSLLTATVFICLFAANSYWQKNSMLHEIEGSAVRTADLLQLAIREPMAKGNNKATTEKFVTVAENYNDVSVYLTNYKGNITYSTSKNDLRSELAPKFDNPEIKALYAKSLKSVIKGGMLSEIGGKDVFVQVESVKNEKRCYHCHGSRQQILGSLVMVQDVSSQFGSLVDSQIKAAMLSFTGFVVLLGALLFFMRKSIVNRIEVITGATDEFTSGNLDAHFEVAGSDELSLLGNNLGEMARQIKDQLQYNKGVLNGITVPLFVADENNNIGFVNGPMLKILQKTEAAIIGSPVGSLFMKDGKAITTDALQNDGCPQDLLRYIREDGVEFPLRYQVCALLNAEDKIVGAIAVMVDLTEEEESRMHIEKQQEALLEVANEVTGVSAKLLSYSEELSQQMNELTIGVDTTAMQTGQVATAMEQMNATVLEVAQNTGETAEASERANTVARDGGEVVRNTVQEIHMVTKTTDRLAELLNDLSVRAENIGAVMSVINDIADQTNLLALNAAIEAARAGEAGRGFAVVADEVRKLAEKTMSATNEVEGAIDLIQQSTKKVVTEMSDARERVGRTVTMAEGAGGVLEAIVKESENIADMVRAIATAAEEQSATSDEVNNSVTEINGLSQTLSQGIMNANEGIQEVSEMAQHLSELVSRFK</sequence>
<evidence type="ECO:0000256" key="5">
    <source>
        <dbReference type="SAM" id="Phobius"/>
    </source>
</evidence>
<dbReference type="FunFam" id="1.10.287.950:FF:000001">
    <property type="entry name" value="Methyl-accepting chemotaxis sensory transducer"/>
    <property type="match status" value="1"/>
</dbReference>
<accession>A0A1G9B4B9</accession>
<keyword evidence="2 4" id="KW-0807">Transducer</keyword>
<feature type="domain" description="HAMP" evidence="8">
    <location>
        <begin position="210"/>
        <end position="262"/>
    </location>
</feature>
<evidence type="ECO:0000256" key="4">
    <source>
        <dbReference type="PROSITE-ProRule" id="PRU00284"/>
    </source>
</evidence>